<comment type="caution">
    <text evidence="2">The sequence shown here is derived from an EMBL/GenBank/DDBJ whole genome shotgun (WGS) entry which is preliminary data.</text>
</comment>
<name>A0A843UQP5_COLES</name>
<dbReference type="Proteomes" id="UP000652761">
    <property type="component" value="Unassembled WGS sequence"/>
</dbReference>
<accession>A0A843UQP5</accession>
<evidence type="ECO:0000313" key="3">
    <source>
        <dbReference type="Proteomes" id="UP000652761"/>
    </source>
</evidence>
<feature type="compositionally biased region" description="Low complexity" evidence="1">
    <location>
        <begin position="17"/>
        <end position="29"/>
    </location>
</feature>
<sequence length="68" mass="7279">YKSSQHSLSLLLTTQGTTAASATSLTPSSHYDKPLAEGSRGVIKSGSTHGTTKQRNRTGQRHDLQPRS</sequence>
<evidence type="ECO:0000313" key="2">
    <source>
        <dbReference type="EMBL" id="MQL84656.1"/>
    </source>
</evidence>
<dbReference type="EMBL" id="NMUH01000777">
    <property type="protein sequence ID" value="MQL84656.1"/>
    <property type="molecule type" value="Genomic_DNA"/>
</dbReference>
<dbReference type="AlphaFoldDB" id="A0A843UQP5"/>
<protein>
    <submittedName>
        <fullName evidence="2">Uncharacterized protein</fullName>
    </submittedName>
</protein>
<reference evidence="2" key="1">
    <citation type="submission" date="2017-07" db="EMBL/GenBank/DDBJ databases">
        <title>Taro Niue Genome Assembly and Annotation.</title>
        <authorList>
            <person name="Atibalentja N."/>
            <person name="Keating K."/>
            <person name="Fields C.J."/>
        </authorList>
    </citation>
    <scope>NUCLEOTIDE SEQUENCE</scope>
    <source>
        <strain evidence="2">Niue_2</strain>
        <tissue evidence="2">Leaf</tissue>
    </source>
</reference>
<feature type="region of interest" description="Disordered" evidence="1">
    <location>
        <begin position="17"/>
        <end position="68"/>
    </location>
</feature>
<feature type="non-terminal residue" evidence="2">
    <location>
        <position position="68"/>
    </location>
</feature>
<organism evidence="2 3">
    <name type="scientific">Colocasia esculenta</name>
    <name type="common">Wild taro</name>
    <name type="synonym">Arum esculentum</name>
    <dbReference type="NCBI Taxonomy" id="4460"/>
    <lineage>
        <taxon>Eukaryota</taxon>
        <taxon>Viridiplantae</taxon>
        <taxon>Streptophyta</taxon>
        <taxon>Embryophyta</taxon>
        <taxon>Tracheophyta</taxon>
        <taxon>Spermatophyta</taxon>
        <taxon>Magnoliopsida</taxon>
        <taxon>Liliopsida</taxon>
        <taxon>Araceae</taxon>
        <taxon>Aroideae</taxon>
        <taxon>Colocasieae</taxon>
        <taxon>Colocasia</taxon>
    </lineage>
</organism>
<keyword evidence="3" id="KW-1185">Reference proteome</keyword>
<evidence type="ECO:0000256" key="1">
    <source>
        <dbReference type="SAM" id="MobiDB-lite"/>
    </source>
</evidence>
<gene>
    <name evidence="2" type="ORF">Taro_017164</name>
</gene>
<proteinExistence type="predicted"/>